<dbReference type="CDD" id="cd03112">
    <property type="entry name" value="CobW-like"/>
    <property type="match status" value="1"/>
</dbReference>
<comment type="caution">
    <text evidence="2">The sequence shown here is derived from an EMBL/GenBank/DDBJ whole genome shotgun (WGS) entry which is preliminary data.</text>
</comment>
<evidence type="ECO:0000259" key="1">
    <source>
        <dbReference type="Pfam" id="PF02492"/>
    </source>
</evidence>
<sequence length="317" mass="35943">MSINLNIISGFLGAGKTTFLKKIIPNIEGKIALIENEFGDIGIDGELINDKLPIREIYAGCICCSLVQDFKRSIEELALMYSPDHILIEPSGVGTLSDIVNICKKISENSDLDIKINHLITIVDVSSFDDYLEGFGTFYLDQIQNANIIFLSHLDKIDNTKVEEVISKIKSNNENAFIFKDDWYSSDGNKIIEILKTIESFEVNLKGKTARLPADKVFNALSVTNLKVFSEKDLDKILVSLKDEKYGYILRAKGILELAKKQFVYFDFTPHHYHWEYIDGIEVAKLTVIGSQLKKQKILQCFTKQVAKTLCRYPKIK</sequence>
<dbReference type="PANTHER" id="PTHR13748">
    <property type="entry name" value="COBW-RELATED"/>
    <property type="match status" value="1"/>
</dbReference>
<dbReference type="RefSeq" id="WP_218322619.1">
    <property type="nucleotide sequence ID" value="NZ_JAEEGC010000128.1"/>
</dbReference>
<name>A0A949TS73_9CLOT</name>
<reference evidence="2" key="1">
    <citation type="submission" date="2020-12" db="EMBL/GenBank/DDBJ databases">
        <title>Clostridium thailandense sp. nov., a novel acetogenic bacterium isolated from peat land soil in Thailand.</title>
        <authorList>
            <person name="Chaikitkaew S."/>
            <person name="Birkeland N.K."/>
        </authorList>
    </citation>
    <scope>NUCLEOTIDE SEQUENCE</scope>
    <source>
        <strain evidence="2">PL3</strain>
    </source>
</reference>
<gene>
    <name evidence="2" type="ORF">I6U48_21945</name>
</gene>
<dbReference type="InterPro" id="IPR051316">
    <property type="entry name" value="Zinc-reg_GTPase_activator"/>
</dbReference>
<dbReference type="AlphaFoldDB" id="A0A949TS73"/>
<keyword evidence="3" id="KW-1185">Reference proteome</keyword>
<feature type="domain" description="CobW/HypB/UreG nucleotide-binding" evidence="1">
    <location>
        <begin position="6"/>
        <end position="176"/>
    </location>
</feature>
<organism evidence="2 3">
    <name type="scientific">Clostridium thailandense</name>
    <dbReference type="NCBI Taxonomy" id="2794346"/>
    <lineage>
        <taxon>Bacteria</taxon>
        <taxon>Bacillati</taxon>
        <taxon>Bacillota</taxon>
        <taxon>Clostridia</taxon>
        <taxon>Eubacteriales</taxon>
        <taxon>Clostridiaceae</taxon>
        <taxon>Clostridium</taxon>
    </lineage>
</organism>
<dbReference type="GO" id="GO:0005737">
    <property type="term" value="C:cytoplasm"/>
    <property type="evidence" value="ECO:0007669"/>
    <property type="project" value="TreeGrafter"/>
</dbReference>
<evidence type="ECO:0000313" key="3">
    <source>
        <dbReference type="Proteomes" id="UP000694308"/>
    </source>
</evidence>
<evidence type="ECO:0000313" key="2">
    <source>
        <dbReference type="EMBL" id="MBV7275567.1"/>
    </source>
</evidence>
<dbReference type="PANTHER" id="PTHR13748:SF62">
    <property type="entry name" value="COBW DOMAIN-CONTAINING PROTEIN"/>
    <property type="match status" value="1"/>
</dbReference>
<accession>A0A949TS73</accession>
<dbReference type="InterPro" id="IPR003495">
    <property type="entry name" value="CobW/HypB/UreG_nucleotide-bd"/>
</dbReference>
<dbReference type="Proteomes" id="UP000694308">
    <property type="component" value="Unassembled WGS sequence"/>
</dbReference>
<proteinExistence type="predicted"/>
<dbReference type="EMBL" id="JAEEGC010000128">
    <property type="protein sequence ID" value="MBV7275567.1"/>
    <property type="molecule type" value="Genomic_DNA"/>
</dbReference>
<protein>
    <submittedName>
        <fullName evidence="2">GTP-binding protein</fullName>
    </submittedName>
</protein>
<dbReference type="Pfam" id="PF02492">
    <property type="entry name" value="cobW"/>
    <property type="match status" value="1"/>
</dbReference>